<dbReference type="InterPro" id="IPR007741">
    <property type="entry name" value="Ribosomal_mL43/mS25/NADH_DH"/>
</dbReference>
<dbReference type="GO" id="GO:0005762">
    <property type="term" value="C:mitochondrial large ribosomal subunit"/>
    <property type="evidence" value="ECO:0007669"/>
    <property type="project" value="TreeGrafter"/>
</dbReference>
<evidence type="ECO:0000259" key="3">
    <source>
        <dbReference type="SMART" id="SM00916"/>
    </source>
</evidence>
<dbReference type="PANTHER" id="PTHR21396:SF2">
    <property type="entry name" value="LARGE RIBOSOMAL SUBUNIT PROTEIN ML43"/>
    <property type="match status" value="1"/>
</dbReference>
<dbReference type="GO" id="GO:0032543">
    <property type="term" value="P:mitochondrial translation"/>
    <property type="evidence" value="ECO:0007669"/>
    <property type="project" value="InterPro"/>
</dbReference>
<dbReference type="InterPro" id="IPR039927">
    <property type="entry name" value="Ribosomal_mL43"/>
</dbReference>
<evidence type="ECO:0000313" key="5">
    <source>
        <dbReference type="Proteomes" id="UP000693970"/>
    </source>
</evidence>
<accession>A0A9K3LAY7</accession>
<reference evidence="4" key="2">
    <citation type="submission" date="2021-04" db="EMBL/GenBank/DDBJ databases">
        <authorList>
            <person name="Podell S."/>
        </authorList>
    </citation>
    <scope>NUCLEOTIDE SEQUENCE</scope>
    <source>
        <strain evidence="4">Hildebrandi</strain>
    </source>
</reference>
<keyword evidence="4" id="KW-0687">Ribonucleoprotein</keyword>
<keyword evidence="5" id="KW-1185">Reference proteome</keyword>
<evidence type="ECO:0000256" key="2">
    <source>
        <dbReference type="ARBA" id="ARBA00023128"/>
    </source>
</evidence>
<dbReference type="AlphaFoldDB" id="A0A9K3LAY7"/>
<keyword evidence="4" id="KW-0689">Ribosomal protein</keyword>
<evidence type="ECO:0000256" key="1">
    <source>
        <dbReference type="ARBA" id="ARBA00004173"/>
    </source>
</evidence>
<evidence type="ECO:0000313" key="4">
    <source>
        <dbReference type="EMBL" id="KAG7358041.1"/>
    </source>
</evidence>
<reference evidence="4" key="1">
    <citation type="journal article" date="2021" name="Sci. Rep.">
        <title>Diploid genomic architecture of Nitzschia inconspicua, an elite biomass production diatom.</title>
        <authorList>
            <person name="Oliver A."/>
            <person name="Podell S."/>
            <person name="Pinowska A."/>
            <person name="Traller J.C."/>
            <person name="Smith S.R."/>
            <person name="McClure R."/>
            <person name="Beliaev A."/>
            <person name="Bohutskyi P."/>
            <person name="Hill E.A."/>
            <person name="Rabines A."/>
            <person name="Zheng H."/>
            <person name="Allen L.Z."/>
            <person name="Kuo A."/>
            <person name="Grigoriev I.V."/>
            <person name="Allen A.E."/>
            <person name="Hazlebeck D."/>
            <person name="Allen E.E."/>
        </authorList>
    </citation>
    <scope>NUCLEOTIDE SEQUENCE</scope>
    <source>
        <strain evidence="4">Hildebrandi</strain>
    </source>
</reference>
<dbReference type="OrthoDB" id="88at2759"/>
<protein>
    <submittedName>
        <fullName evidence="4">Mitochondrial ribosomal protein L51 / S25 / CI-B8 domain containing protein</fullName>
    </submittedName>
</protein>
<dbReference type="GO" id="GO:0003735">
    <property type="term" value="F:structural constituent of ribosome"/>
    <property type="evidence" value="ECO:0007669"/>
    <property type="project" value="InterPro"/>
</dbReference>
<proteinExistence type="predicted"/>
<dbReference type="Proteomes" id="UP000693970">
    <property type="component" value="Unassembled WGS sequence"/>
</dbReference>
<comment type="caution">
    <text evidence="4">The sequence shown here is derived from an EMBL/GenBank/DDBJ whole genome shotgun (WGS) entry which is preliminary data.</text>
</comment>
<dbReference type="Pfam" id="PF05047">
    <property type="entry name" value="L51_S25_CI-B8"/>
    <property type="match status" value="1"/>
</dbReference>
<comment type="subcellular location">
    <subcellularLocation>
        <location evidence="1">Mitochondrion</location>
    </subcellularLocation>
</comment>
<organism evidence="4 5">
    <name type="scientific">Nitzschia inconspicua</name>
    <dbReference type="NCBI Taxonomy" id="303405"/>
    <lineage>
        <taxon>Eukaryota</taxon>
        <taxon>Sar</taxon>
        <taxon>Stramenopiles</taxon>
        <taxon>Ochrophyta</taxon>
        <taxon>Bacillariophyta</taxon>
        <taxon>Bacillariophyceae</taxon>
        <taxon>Bacillariophycidae</taxon>
        <taxon>Bacillariales</taxon>
        <taxon>Bacillariaceae</taxon>
        <taxon>Nitzschia</taxon>
    </lineage>
</organism>
<name>A0A9K3LAY7_9STRA</name>
<sequence>MATRGVFQCKKLTVFYCEHGGSSQAVRDYLQSKRLIEWAKARPTVQIQVRVRNGKHPFVKAEYLSAPISGKRPDLGPIVHQISVKNKQHNYSLQAVEDTLTQLYNKSGRKMVKFTKPIYSQTPSVQGIWTPSLDLHLQPPFHMKFVDE</sequence>
<dbReference type="EMBL" id="JAGRRH010000014">
    <property type="protein sequence ID" value="KAG7358041.1"/>
    <property type="molecule type" value="Genomic_DNA"/>
</dbReference>
<keyword evidence="2" id="KW-0496">Mitochondrion</keyword>
<gene>
    <name evidence="4" type="ORF">IV203_014628</name>
</gene>
<dbReference type="SMART" id="SM00916">
    <property type="entry name" value="L51_S25_CI-B8"/>
    <property type="match status" value="1"/>
</dbReference>
<feature type="domain" description="Ribosomal protein/NADH dehydrogenase" evidence="3">
    <location>
        <begin position="18"/>
        <end position="107"/>
    </location>
</feature>
<dbReference type="PANTHER" id="PTHR21396">
    <property type="entry name" value="39S RIBOSOMAL PROTEIN L43"/>
    <property type="match status" value="1"/>
</dbReference>